<proteinExistence type="predicted"/>
<keyword evidence="2" id="KW-1185">Reference proteome</keyword>
<evidence type="ECO:0000313" key="1">
    <source>
        <dbReference type="EMBL" id="CAG9171341.1"/>
    </source>
</evidence>
<sequence length="178" mass="19307">MEQHIFPCAQATVSCAATGSAEAIQASATAEPSRLHRLATLPQMGRRGRHGVQPLRGPDLRQTRVLMHALCSLRLELGGQHAAENAAVLAGRRADMMSLWDDRPREIFTQPDVESGIEARLDAAFEHVQAGSTREAAGEFKRAYLLLCCVLTHARDQARRARSVDALVPVPAVITPLA</sequence>
<gene>
    <name evidence="1" type="ORF">LMG32289_02317</name>
</gene>
<evidence type="ECO:0000313" key="2">
    <source>
        <dbReference type="Proteomes" id="UP000706525"/>
    </source>
</evidence>
<name>A0ABM8WV21_9BURK</name>
<organism evidence="1 2">
    <name type="scientific">Cupriavidus pampae</name>
    <dbReference type="NCBI Taxonomy" id="659251"/>
    <lineage>
        <taxon>Bacteria</taxon>
        <taxon>Pseudomonadati</taxon>
        <taxon>Pseudomonadota</taxon>
        <taxon>Betaproteobacteria</taxon>
        <taxon>Burkholderiales</taxon>
        <taxon>Burkholderiaceae</taxon>
        <taxon>Cupriavidus</taxon>
    </lineage>
</organism>
<dbReference type="RefSeq" id="WP_223987981.1">
    <property type="nucleotide sequence ID" value="NZ_CAJZAG010000004.1"/>
</dbReference>
<protein>
    <submittedName>
        <fullName evidence="1">Uncharacterized protein</fullName>
    </submittedName>
</protein>
<dbReference type="Proteomes" id="UP000706525">
    <property type="component" value="Unassembled WGS sequence"/>
</dbReference>
<comment type="caution">
    <text evidence="1">The sequence shown here is derived from an EMBL/GenBank/DDBJ whole genome shotgun (WGS) entry which is preliminary data.</text>
</comment>
<reference evidence="1 2" key="1">
    <citation type="submission" date="2021-08" db="EMBL/GenBank/DDBJ databases">
        <authorList>
            <person name="Peeters C."/>
        </authorList>
    </citation>
    <scope>NUCLEOTIDE SEQUENCE [LARGE SCALE GENOMIC DNA]</scope>
    <source>
        <strain evidence="1 2">LMG 32289</strain>
    </source>
</reference>
<accession>A0ABM8WV21</accession>
<dbReference type="EMBL" id="CAJZAG010000004">
    <property type="protein sequence ID" value="CAG9171341.1"/>
    <property type="molecule type" value="Genomic_DNA"/>
</dbReference>